<sequence>MKFFKYLVFLLLSITTFIVYAYPSSQQYIYQGYSQKIYLTAEEACDYPSTVSSSHGMYGATFDHLSAFSGNSATCYYKKKDGSVISMYGVTRLNNPDYVPDPKCPEGQTLQNGQCVNLQCPDVGYPMYVYFDSGTSIPQQRCQPLQDKFCVFKAKPDSIVLNHANNRQSTVLYNVSKTPVSSCTPLDAGQCDKNDPYGDCYQPPNDGCTRLADGSITCPDGAAPPSPTGTCGGATYCNRPPTGCGTGYVSGSFNGQALCVKSSNSGTGSGTGTGDGGGSGTGSGDGGSGTGDGGGSGSGTPIDTGTGSTNINNSGSGSGSSTGGSGGGTTSTSFTIDLSPVVRAISALSDKLTWVKSELVNAVSRVEDKLTQTNSKLDTTNSKLDSVKSSVDQTTAAVNANATTVKTAVEANTAATNNVKSAVDANTNSTANKLNEVVNAINNKPIGGGGGGTTDVKPVVDAIEKQTTDFKDMMKTDSSDFDTSQYEKIGDASDDPRSLNAQSDAAGSLQALSNKLTFSNSACVQDFTVTVPIYGSMTVPLSQWCDLLALVKILLHLCTLMVAFKMLDSTVRAI</sequence>
<feature type="region of interest" description="Disordered" evidence="1">
    <location>
        <begin position="265"/>
        <end position="329"/>
    </location>
</feature>
<dbReference type="Proteomes" id="UP000016517">
    <property type="component" value="Unassembled WGS sequence"/>
</dbReference>
<feature type="compositionally biased region" description="Gly residues" evidence="1">
    <location>
        <begin position="267"/>
        <end position="298"/>
    </location>
</feature>
<feature type="region of interest" description="Disordered" evidence="1">
    <location>
        <begin position="474"/>
        <end position="501"/>
    </location>
</feature>
<evidence type="ECO:0000313" key="3">
    <source>
        <dbReference type="Proteomes" id="UP000016517"/>
    </source>
</evidence>
<evidence type="ECO:0000313" key="2">
    <source>
        <dbReference type="EMBL" id="ERH68350.1"/>
    </source>
</evidence>
<dbReference type="RefSeq" id="WP_021511125.1">
    <property type="nucleotide sequence ID" value="NZ_AVST01000080.1"/>
</dbReference>
<dbReference type="AlphaFoldDB" id="A0AAV3JYI9"/>
<feature type="compositionally biased region" description="Gly residues" evidence="1">
    <location>
        <begin position="316"/>
        <end position="329"/>
    </location>
</feature>
<name>A0AAV3JYI9_ACIBA</name>
<evidence type="ECO:0008006" key="4">
    <source>
        <dbReference type="Google" id="ProtNLM"/>
    </source>
</evidence>
<dbReference type="EMBL" id="AVST01000080">
    <property type="protein sequence ID" value="ERH68350.1"/>
    <property type="molecule type" value="Genomic_DNA"/>
</dbReference>
<proteinExistence type="predicted"/>
<organism evidence="2 3">
    <name type="scientific">Acinetobacter baumannii EGD-HP18</name>
    <dbReference type="NCBI Taxonomy" id="1358412"/>
    <lineage>
        <taxon>Bacteria</taxon>
        <taxon>Pseudomonadati</taxon>
        <taxon>Pseudomonadota</taxon>
        <taxon>Gammaproteobacteria</taxon>
        <taxon>Moraxellales</taxon>
        <taxon>Moraxellaceae</taxon>
        <taxon>Acinetobacter</taxon>
        <taxon>Acinetobacter calcoaceticus/baumannii complex</taxon>
    </lineage>
</organism>
<comment type="caution">
    <text evidence="2">The sequence shown here is derived from an EMBL/GenBank/DDBJ whole genome shotgun (WGS) entry which is preliminary data.</text>
</comment>
<reference evidence="2 3" key="1">
    <citation type="submission" date="2013-08" db="EMBL/GenBank/DDBJ databases">
        <title>Study of Ammonical-Nitrogen removal by Nitrification Denitrification process using lab isolates.</title>
        <authorList>
            <person name="Khardenavis A.A."/>
            <person name="Pal R.R."/>
            <person name="Kapley A."/>
            <person name="Qureshi A."/>
            <person name="Purohit H.J."/>
        </authorList>
    </citation>
    <scope>NUCLEOTIDE SEQUENCE [LARGE SCALE GENOMIC DNA]</scope>
    <source>
        <strain evidence="2 3">EGD-HP18</strain>
    </source>
</reference>
<gene>
    <name evidence="2" type="ORF">N173_19445</name>
</gene>
<feature type="compositionally biased region" description="Low complexity" evidence="1">
    <location>
        <begin position="299"/>
        <end position="315"/>
    </location>
</feature>
<feature type="compositionally biased region" description="Basic and acidic residues" evidence="1">
    <location>
        <begin position="488"/>
        <end position="497"/>
    </location>
</feature>
<protein>
    <recommendedName>
        <fullName evidence="4">Methyl-accepting chemotaxis protein</fullName>
    </recommendedName>
</protein>
<evidence type="ECO:0000256" key="1">
    <source>
        <dbReference type="SAM" id="MobiDB-lite"/>
    </source>
</evidence>
<accession>A0AAV3JYI9</accession>